<dbReference type="PANTHER" id="PTHR18896:SF76">
    <property type="entry name" value="PHOSPHOLIPASE"/>
    <property type="match status" value="1"/>
</dbReference>
<dbReference type="InterPro" id="IPR015679">
    <property type="entry name" value="PLipase_D_fam"/>
</dbReference>
<evidence type="ECO:0000313" key="12">
    <source>
        <dbReference type="Proteomes" id="UP000193870"/>
    </source>
</evidence>
<reference evidence="11 12" key="1">
    <citation type="submission" date="2017-03" db="EMBL/GenBank/DDBJ databases">
        <authorList>
            <person name="Afonso C.L."/>
            <person name="Miller P.J."/>
            <person name="Scott M.A."/>
            <person name="Spackman E."/>
            <person name="Goraichik I."/>
            <person name="Dimitrov K.M."/>
            <person name="Suarez D.L."/>
            <person name="Swayne D.E."/>
        </authorList>
    </citation>
    <scope>NUCLEOTIDE SEQUENCE [LARGE SCALE GENOMIC DNA]</scope>
    <source>
        <strain evidence="11 12">CECT 7066</strain>
    </source>
</reference>
<keyword evidence="7" id="KW-0378">Hydrolase</keyword>
<dbReference type="GO" id="GO:0009395">
    <property type="term" value="P:phospholipid catabolic process"/>
    <property type="evidence" value="ECO:0007669"/>
    <property type="project" value="TreeGrafter"/>
</dbReference>
<evidence type="ECO:0000256" key="3">
    <source>
        <dbReference type="ARBA" id="ARBA00004613"/>
    </source>
</evidence>
<organism evidence="11 12">
    <name type="scientific">Palleronia marisminoris</name>
    <dbReference type="NCBI Taxonomy" id="315423"/>
    <lineage>
        <taxon>Bacteria</taxon>
        <taxon>Pseudomonadati</taxon>
        <taxon>Pseudomonadota</taxon>
        <taxon>Alphaproteobacteria</taxon>
        <taxon>Rhodobacterales</taxon>
        <taxon>Roseobacteraceae</taxon>
        <taxon>Palleronia</taxon>
    </lineage>
</organism>
<evidence type="ECO:0000256" key="9">
    <source>
        <dbReference type="ARBA" id="ARBA00029594"/>
    </source>
</evidence>
<dbReference type="Pfam" id="PF13091">
    <property type="entry name" value="PLDc_2"/>
    <property type="match status" value="1"/>
</dbReference>
<keyword evidence="5" id="KW-0964">Secreted</keyword>
<dbReference type="PROSITE" id="PS50035">
    <property type="entry name" value="PLD"/>
    <property type="match status" value="2"/>
</dbReference>
<dbReference type="SMART" id="SM00155">
    <property type="entry name" value="PLDc"/>
    <property type="match status" value="2"/>
</dbReference>
<evidence type="ECO:0000256" key="5">
    <source>
        <dbReference type="ARBA" id="ARBA00022525"/>
    </source>
</evidence>
<keyword evidence="8" id="KW-0443">Lipid metabolism</keyword>
<evidence type="ECO:0000256" key="1">
    <source>
        <dbReference type="ARBA" id="ARBA00000798"/>
    </source>
</evidence>
<feature type="domain" description="PLD phosphodiesterase" evidence="10">
    <location>
        <begin position="400"/>
        <end position="427"/>
    </location>
</feature>
<keyword evidence="12" id="KW-1185">Reference proteome</keyword>
<gene>
    <name evidence="11" type="ORF">PAM7066_02262</name>
</gene>
<evidence type="ECO:0000259" key="10">
    <source>
        <dbReference type="PROSITE" id="PS50035"/>
    </source>
</evidence>
<dbReference type="AlphaFoldDB" id="A0A1Y5T207"/>
<evidence type="ECO:0000256" key="2">
    <source>
        <dbReference type="ARBA" id="ARBA00003145"/>
    </source>
</evidence>
<dbReference type="InterPro" id="IPR025202">
    <property type="entry name" value="PLD-like_dom"/>
</dbReference>
<evidence type="ECO:0000256" key="4">
    <source>
        <dbReference type="ARBA" id="ARBA00018392"/>
    </source>
</evidence>
<dbReference type="InterPro" id="IPR001736">
    <property type="entry name" value="PLipase_D/transphosphatidylase"/>
</dbReference>
<sequence>MSGDVEYLLTAGEAWPAFEREMLRAKTRIAAGFRVFDPSTGLRTDEAKAIGEDWFDLILHVLGKGVRFDLILSDFEPIAAPDMHELTWSSMRKFAVLRELAGPEAPLSIVAAMHPAEVGELPRAALWPKARQELHDLCDVLNDYPAERRRQSFADLPGTHDWLRFDADGKLEVYAMGPPRLNPVTHHQKLAVFDGEVLYIGGLDLNPRRYDTPLHHRSAEETWHDVQVLVRDKVAATAAEAHLDNMLDSVAGKSDPPEEAGGFCTTLTAWRSTHFSMAPAIVRNSIGDNHYAEIARTERQFYFETQFFRDLKLADALAARGKEMPEAEFLMILPAAPEDVAFERRRKLDSRYGEYLQAQCVSRVMEAFGDRCFFAVPVQRRTAQAGPMDEDDRSTFGGAPLVYVHAKVSVFDRRSMIVSSANLNARSLRWDTEAGIRREDSALADQILRRSMTHWLPETPIDHDAPLVPQVREQAELDAVRQPDNRGGYLLPYDVSIAASFGTNLPGVPEELV</sequence>
<comment type="subcellular location">
    <subcellularLocation>
        <location evidence="3">Secreted</location>
    </subcellularLocation>
</comment>
<dbReference type="PANTHER" id="PTHR18896">
    <property type="entry name" value="PHOSPHOLIPASE D"/>
    <property type="match status" value="1"/>
</dbReference>
<dbReference type="EMBL" id="FWFV01000006">
    <property type="protein sequence ID" value="SLN50302.1"/>
    <property type="molecule type" value="Genomic_DNA"/>
</dbReference>
<feature type="domain" description="PLD phosphodiesterase" evidence="10">
    <location>
        <begin position="182"/>
        <end position="209"/>
    </location>
</feature>
<keyword evidence="6" id="KW-0677">Repeat</keyword>
<dbReference type="GO" id="GO:0005576">
    <property type="term" value="C:extracellular region"/>
    <property type="evidence" value="ECO:0007669"/>
    <property type="project" value="UniProtKB-SubCell"/>
</dbReference>
<evidence type="ECO:0000256" key="7">
    <source>
        <dbReference type="ARBA" id="ARBA00022801"/>
    </source>
</evidence>
<dbReference type="GO" id="GO:0004630">
    <property type="term" value="F:phospholipase D activity"/>
    <property type="evidence" value="ECO:0007669"/>
    <property type="project" value="UniProtKB-EC"/>
</dbReference>
<dbReference type="OrthoDB" id="8828485at2"/>
<evidence type="ECO:0000313" key="11">
    <source>
        <dbReference type="EMBL" id="SLN50302.1"/>
    </source>
</evidence>
<protein>
    <recommendedName>
        <fullName evidence="4">Phospholipase D</fullName>
    </recommendedName>
    <alternativeName>
        <fullName evidence="9">Choline phosphatase</fullName>
    </alternativeName>
</protein>
<accession>A0A1Y5T207</accession>
<dbReference type="RefSeq" id="WP_085854241.1">
    <property type="nucleotide sequence ID" value="NZ_FOPF01000006.1"/>
</dbReference>
<dbReference type="Pfam" id="PF00614">
    <property type="entry name" value="PLDc"/>
    <property type="match status" value="1"/>
</dbReference>
<dbReference type="Gene3D" id="3.30.870.10">
    <property type="entry name" value="Endonuclease Chain A"/>
    <property type="match status" value="2"/>
</dbReference>
<dbReference type="Proteomes" id="UP000193870">
    <property type="component" value="Unassembled WGS sequence"/>
</dbReference>
<evidence type="ECO:0000256" key="8">
    <source>
        <dbReference type="ARBA" id="ARBA00023098"/>
    </source>
</evidence>
<dbReference type="STRING" id="315423.SAMN04488020_10629"/>
<proteinExistence type="predicted"/>
<dbReference type="SUPFAM" id="SSF56024">
    <property type="entry name" value="Phospholipase D/nuclease"/>
    <property type="match status" value="2"/>
</dbReference>
<comment type="function">
    <text evidence="2">Could be a virulence factor.</text>
</comment>
<evidence type="ECO:0000256" key="6">
    <source>
        <dbReference type="ARBA" id="ARBA00022737"/>
    </source>
</evidence>
<comment type="catalytic activity">
    <reaction evidence="1">
        <text>a 1,2-diacyl-sn-glycero-3-phosphocholine + H2O = a 1,2-diacyl-sn-glycero-3-phosphate + choline + H(+)</text>
        <dbReference type="Rhea" id="RHEA:14445"/>
        <dbReference type="ChEBI" id="CHEBI:15354"/>
        <dbReference type="ChEBI" id="CHEBI:15377"/>
        <dbReference type="ChEBI" id="CHEBI:15378"/>
        <dbReference type="ChEBI" id="CHEBI:57643"/>
        <dbReference type="ChEBI" id="CHEBI:58608"/>
        <dbReference type="EC" id="3.1.4.4"/>
    </reaction>
</comment>
<name>A0A1Y5T207_9RHOB</name>